<dbReference type="RefSeq" id="WP_098530282.1">
    <property type="nucleotide sequence ID" value="NZ_PGVE01000054.1"/>
</dbReference>
<evidence type="ECO:0000313" key="1">
    <source>
        <dbReference type="EMBL" id="PLS03451.1"/>
    </source>
</evidence>
<comment type="caution">
    <text evidence="1">The sequence shown here is derived from an EMBL/GenBank/DDBJ whole genome shotgun (WGS) entry which is preliminary data.</text>
</comment>
<organism evidence="1 2">
    <name type="scientific">Neobacillus cucumis</name>
    <dbReference type="NCBI Taxonomy" id="1740721"/>
    <lineage>
        <taxon>Bacteria</taxon>
        <taxon>Bacillati</taxon>
        <taxon>Bacillota</taxon>
        <taxon>Bacilli</taxon>
        <taxon>Bacillales</taxon>
        <taxon>Bacillaceae</taxon>
        <taxon>Neobacillus</taxon>
    </lineage>
</organism>
<evidence type="ECO:0000313" key="2">
    <source>
        <dbReference type="Proteomes" id="UP000234950"/>
    </source>
</evidence>
<dbReference type="Proteomes" id="UP000234950">
    <property type="component" value="Unassembled WGS sequence"/>
</dbReference>
<sequence>MDVWRWRGLSSLLAHNHFEETCVICESLKPKGIHLYTSFICTDCENDLIHTDTNDPRYKYFLKQLKKITTPEIFS</sequence>
<dbReference type="EMBL" id="PGVE01000054">
    <property type="protein sequence ID" value="PLS03451.1"/>
    <property type="molecule type" value="Genomic_DNA"/>
</dbReference>
<name>A0A2N5HD56_9BACI</name>
<keyword evidence="2" id="KW-1185">Reference proteome</keyword>
<dbReference type="AlphaFoldDB" id="A0A2N5HD56"/>
<reference evidence="1 2" key="1">
    <citation type="submission" date="2017-11" db="EMBL/GenBank/DDBJ databases">
        <title>Comparitive Functional Genomics of Dry Heat Resistant strains isolated from the Viking Spacecraft.</title>
        <authorList>
            <person name="Seuylemezian A."/>
            <person name="Cooper K."/>
            <person name="Vaishampayan P."/>
        </authorList>
    </citation>
    <scope>NUCLEOTIDE SEQUENCE [LARGE SCALE GENOMIC DNA]</scope>
    <source>
        <strain evidence="1 2">V32-6</strain>
    </source>
</reference>
<proteinExistence type="predicted"/>
<gene>
    <name evidence="1" type="ORF">CVD27_14495</name>
</gene>
<dbReference type="OrthoDB" id="2886653at2"/>
<dbReference type="InterPro" id="IPR019700">
    <property type="entry name" value="Sigma-G_inhibitor_Gin"/>
</dbReference>
<protein>
    <submittedName>
        <fullName evidence="1">Sigma factor G inhibitor Gin</fullName>
    </submittedName>
</protein>
<accession>A0A2N5HD56</accession>
<dbReference type="Pfam" id="PF10764">
    <property type="entry name" value="Gin"/>
    <property type="match status" value="1"/>
</dbReference>